<dbReference type="RefSeq" id="XP_022093934.1">
    <property type="nucleotide sequence ID" value="XM_022238242.1"/>
</dbReference>
<dbReference type="PANTHER" id="PTHR13803:SF36">
    <property type="entry name" value="TYPE A VON WILLEBRAND FACTOR DOMAIN-CONTAINING PROTEIN"/>
    <property type="match status" value="1"/>
</dbReference>
<dbReference type="GeneID" id="110981059"/>
<feature type="compositionally biased region" description="Pro residues" evidence="1">
    <location>
        <begin position="137"/>
        <end position="146"/>
    </location>
</feature>
<sequence length="794" mass="87670">MEFASTHVYNYDESDEEEITETDLDLSSHYQALRSAKASDAYMPLQIRGGVGQSEATYDHTPLFKPSRDVIYDNAGFQPTSRNRHEEAIYDNRMPELPPPRVKAKAQNKDSGDYASAYDTPRQANPYYYIHGEGAPQEPPPLPPMRKPVKKEPSKKHRRADTNVIAVKFDTLVSSSHQHAGSPIFCCNCDAAFSSVSQTNTEVSGSQMWKCEFCDRENPVTATMQNFPQENDLTFTIQPGSGGGDDTAVIFMVDISGSMSVTTAVPGGTFKDQRLNDEGTALSAYREQLAEQEDRYTAGPKREYSYISRLQAMQSAIDQQLSKMERTLGNKRVGIVAFNDSVTVIGDGSQDPVPLEGAGLTDEQSIISLGKIFPLPAPISEVRRCLSDKVFSLTEGGQTALGPALMLSVAMASQKPGSKVIVCTDGLANVGLGKLDVTDDEHYDKASEFYEYVGHYARDSGTCVSVLTMEGEDCRVIELGNVADKTGGQVNVVDPMKLNEEFANILDDPILATNVSAKLVLHKGLYFRDDENMAGEHASQATRNIGIVTKDSETTFEFGVRTKPVREVIYDNFGGLTITHKDDEVKEEPVYDSINPKSMIEGMERLPFQLQIYFTGRDGAQNLRVITMDRPITKDRHFAEQNANVAVLGAHAAQSAAKLAVEGLYGEARINALVTQKLVERHAQHQGDEGEDVYQSFVATLAPIQSELYRAHTSARRQPGARPGAGFEDEEDEPAEYTFFIGNQKSAKRGLSKKAKKRRQKITDKQANLFYKMKNATSNMFQKHKGQMKMGNIN</sequence>
<feature type="compositionally biased region" description="Acidic residues" evidence="1">
    <location>
        <begin position="12"/>
        <end position="23"/>
    </location>
</feature>
<dbReference type="SUPFAM" id="SSF53300">
    <property type="entry name" value="vWA-like"/>
    <property type="match status" value="1"/>
</dbReference>
<feature type="region of interest" description="Disordered" evidence="1">
    <location>
        <begin position="133"/>
        <end position="159"/>
    </location>
</feature>
<dbReference type="PANTHER" id="PTHR13803">
    <property type="entry name" value="SEC24-RELATED PROTEIN"/>
    <property type="match status" value="1"/>
</dbReference>
<evidence type="ECO:0000259" key="2">
    <source>
        <dbReference type="Pfam" id="PF04811"/>
    </source>
</evidence>
<dbReference type="OrthoDB" id="1724672at2759"/>
<feature type="region of interest" description="Disordered" evidence="1">
    <location>
        <begin position="711"/>
        <end position="731"/>
    </location>
</feature>
<gene>
    <name evidence="4" type="primary">LOC110981059</name>
</gene>
<reference evidence="4" key="1">
    <citation type="submission" date="2025-08" db="UniProtKB">
        <authorList>
            <consortium name="RefSeq"/>
        </authorList>
    </citation>
    <scope>IDENTIFICATION</scope>
</reference>
<protein>
    <submittedName>
        <fullName evidence="4">Circularly permutated Ras protein 1-like isoform X1</fullName>
    </submittedName>
</protein>
<dbReference type="GO" id="GO:0000149">
    <property type="term" value="F:SNARE binding"/>
    <property type="evidence" value="ECO:0007669"/>
    <property type="project" value="TreeGrafter"/>
</dbReference>
<feature type="region of interest" description="Disordered" evidence="1">
    <location>
        <begin position="93"/>
        <end position="118"/>
    </location>
</feature>
<organism evidence="3 4">
    <name type="scientific">Acanthaster planci</name>
    <name type="common">Crown-of-thorns starfish</name>
    <dbReference type="NCBI Taxonomy" id="133434"/>
    <lineage>
        <taxon>Eukaryota</taxon>
        <taxon>Metazoa</taxon>
        <taxon>Echinodermata</taxon>
        <taxon>Eleutherozoa</taxon>
        <taxon>Asterozoa</taxon>
        <taxon>Asteroidea</taxon>
        <taxon>Valvatacea</taxon>
        <taxon>Valvatida</taxon>
        <taxon>Acanthasteridae</taxon>
        <taxon>Acanthaster</taxon>
    </lineage>
</organism>
<accession>A0A8B7YKZ8</accession>
<dbReference type="InterPro" id="IPR050550">
    <property type="entry name" value="SEC23_SEC24_subfamily"/>
</dbReference>
<dbReference type="GO" id="GO:0008270">
    <property type="term" value="F:zinc ion binding"/>
    <property type="evidence" value="ECO:0007669"/>
    <property type="project" value="InterPro"/>
</dbReference>
<dbReference type="Proteomes" id="UP000694845">
    <property type="component" value="Unplaced"/>
</dbReference>
<evidence type="ECO:0000256" key="1">
    <source>
        <dbReference type="SAM" id="MobiDB-lite"/>
    </source>
</evidence>
<name>A0A8B7YKZ8_ACAPL</name>
<dbReference type="SUPFAM" id="SSF82919">
    <property type="entry name" value="Zn-finger domain of Sec23/24"/>
    <property type="match status" value="1"/>
</dbReference>
<dbReference type="GO" id="GO:0006886">
    <property type="term" value="P:intracellular protein transport"/>
    <property type="evidence" value="ECO:0007669"/>
    <property type="project" value="InterPro"/>
</dbReference>
<feature type="domain" description="Sec23/Sec24 trunk" evidence="2">
    <location>
        <begin position="309"/>
        <end position="497"/>
    </location>
</feature>
<dbReference type="KEGG" id="aplc:110981059"/>
<dbReference type="Gene3D" id="2.30.30.380">
    <property type="entry name" value="Zn-finger domain of Sec23/24"/>
    <property type="match status" value="1"/>
</dbReference>
<dbReference type="GO" id="GO:0070971">
    <property type="term" value="C:endoplasmic reticulum exit site"/>
    <property type="evidence" value="ECO:0007669"/>
    <property type="project" value="TreeGrafter"/>
</dbReference>
<dbReference type="InterPro" id="IPR036174">
    <property type="entry name" value="Znf_Sec23_Sec24_sf"/>
</dbReference>
<dbReference type="InterPro" id="IPR006896">
    <property type="entry name" value="Sec23/24_trunk_dom"/>
</dbReference>
<feature type="region of interest" description="Disordered" evidence="1">
    <location>
        <begin position="1"/>
        <end position="23"/>
    </location>
</feature>
<dbReference type="Pfam" id="PF04811">
    <property type="entry name" value="Sec23_trunk"/>
    <property type="match status" value="1"/>
</dbReference>
<dbReference type="Gene3D" id="3.40.50.410">
    <property type="entry name" value="von Willebrand factor, type A domain"/>
    <property type="match status" value="1"/>
</dbReference>
<proteinExistence type="predicted"/>
<dbReference type="GO" id="GO:0090110">
    <property type="term" value="P:COPII-coated vesicle cargo loading"/>
    <property type="evidence" value="ECO:0007669"/>
    <property type="project" value="TreeGrafter"/>
</dbReference>
<evidence type="ECO:0000313" key="4">
    <source>
        <dbReference type="RefSeq" id="XP_022093934.1"/>
    </source>
</evidence>
<dbReference type="GO" id="GO:0030127">
    <property type="term" value="C:COPII vesicle coat"/>
    <property type="evidence" value="ECO:0007669"/>
    <property type="project" value="InterPro"/>
</dbReference>
<dbReference type="InterPro" id="IPR036465">
    <property type="entry name" value="vWFA_dom_sf"/>
</dbReference>
<dbReference type="AlphaFoldDB" id="A0A8B7YKZ8"/>
<keyword evidence="3" id="KW-1185">Reference proteome</keyword>
<evidence type="ECO:0000313" key="3">
    <source>
        <dbReference type="Proteomes" id="UP000694845"/>
    </source>
</evidence>
<feature type="compositionally biased region" description="Basic residues" evidence="1">
    <location>
        <begin position="147"/>
        <end position="159"/>
    </location>
</feature>